<dbReference type="Proteomes" id="UP000215914">
    <property type="component" value="Unassembled WGS sequence"/>
</dbReference>
<comment type="caution">
    <text evidence="2">The sequence shown here is derived from an EMBL/GenBank/DDBJ whole genome shotgun (WGS) entry which is preliminary data.</text>
</comment>
<name>A0A9K3DRF4_HELAN</name>
<sequence>MNDPSACREALFGTLVEAARARGLSRQNLQSKLASMLVGGSIIANSVIEDYNASARREDETIRLRAQAEAMMKIAQEGVEQLEKEKTTFEKLKQTERWTASAGLEQVRSLAKLLSDERKLWKEACATENEKIFHVRQELNNLKTANAALAKEKAAAEAAIEEEEARTALKEAEAGAAQELSDANADRTKLNKVVDELQAELKSRVSILEEVTSRTTKAEARARQAVETRDGLTTSFAHVTEDHAWMRQHGIGHIVETILDAHENATAVADMNKLARRAGFKAGYNKCLGDVNPFFTSKFTDE</sequence>
<keyword evidence="3" id="KW-1185">Reference proteome</keyword>
<dbReference type="Gramene" id="mRNA:HanXRQr2_Chr16g0735681">
    <property type="protein sequence ID" value="mRNA:HanXRQr2_Chr16g0735681"/>
    <property type="gene ID" value="HanXRQr2_Chr16g0735681"/>
</dbReference>
<keyword evidence="1" id="KW-0175">Coiled coil</keyword>
<proteinExistence type="predicted"/>
<evidence type="ECO:0000313" key="3">
    <source>
        <dbReference type="Proteomes" id="UP000215914"/>
    </source>
</evidence>
<dbReference type="AlphaFoldDB" id="A0A9K3DRF4"/>
<feature type="coiled-coil region" evidence="1">
    <location>
        <begin position="139"/>
        <end position="200"/>
    </location>
</feature>
<reference evidence="2" key="2">
    <citation type="submission" date="2020-06" db="EMBL/GenBank/DDBJ databases">
        <title>Helianthus annuus Genome sequencing and assembly Release 2.</title>
        <authorList>
            <person name="Gouzy J."/>
            <person name="Langlade N."/>
            <person name="Munos S."/>
        </authorList>
    </citation>
    <scope>NUCLEOTIDE SEQUENCE</scope>
    <source>
        <tissue evidence="2">Leaves</tissue>
    </source>
</reference>
<gene>
    <name evidence="2" type="ORF">HanXRQr2_Chr16g0735681</name>
</gene>
<accession>A0A9K3DRF4</accession>
<protein>
    <submittedName>
        <fullName evidence="2">Uncharacterized protein</fullName>
    </submittedName>
</protein>
<organism evidence="2 3">
    <name type="scientific">Helianthus annuus</name>
    <name type="common">Common sunflower</name>
    <dbReference type="NCBI Taxonomy" id="4232"/>
    <lineage>
        <taxon>Eukaryota</taxon>
        <taxon>Viridiplantae</taxon>
        <taxon>Streptophyta</taxon>
        <taxon>Embryophyta</taxon>
        <taxon>Tracheophyta</taxon>
        <taxon>Spermatophyta</taxon>
        <taxon>Magnoliopsida</taxon>
        <taxon>eudicotyledons</taxon>
        <taxon>Gunneridae</taxon>
        <taxon>Pentapetalae</taxon>
        <taxon>asterids</taxon>
        <taxon>campanulids</taxon>
        <taxon>Asterales</taxon>
        <taxon>Asteraceae</taxon>
        <taxon>Asteroideae</taxon>
        <taxon>Heliantheae alliance</taxon>
        <taxon>Heliantheae</taxon>
        <taxon>Helianthus</taxon>
    </lineage>
</organism>
<dbReference type="EMBL" id="MNCJ02000331">
    <property type="protein sequence ID" value="KAF5758978.1"/>
    <property type="molecule type" value="Genomic_DNA"/>
</dbReference>
<reference evidence="2" key="1">
    <citation type="journal article" date="2017" name="Nature">
        <title>The sunflower genome provides insights into oil metabolism, flowering and Asterid evolution.</title>
        <authorList>
            <person name="Badouin H."/>
            <person name="Gouzy J."/>
            <person name="Grassa C.J."/>
            <person name="Murat F."/>
            <person name="Staton S.E."/>
            <person name="Cottret L."/>
            <person name="Lelandais-Briere C."/>
            <person name="Owens G.L."/>
            <person name="Carrere S."/>
            <person name="Mayjonade B."/>
            <person name="Legrand L."/>
            <person name="Gill N."/>
            <person name="Kane N.C."/>
            <person name="Bowers J.E."/>
            <person name="Hubner S."/>
            <person name="Bellec A."/>
            <person name="Berard A."/>
            <person name="Berges H."/>
            <person name="Blanchet N."/>
            <person name="Boniface M.C."/>
            <person name="Brunel D."/>
            <person name="Catrice O."/>
            <person name="Chaidir N."/>
            <person name="Claudel C."/>
            <person name="Donnadieu C."/>
            <person name="Faraut T."/>
            <person name="Fievet G."/>
            <person name="Helmstetter N."/>
            <person name="King M."/>
            <person name="Knapp S.J."/>
            <person name="Lai Z."/>
            <person name="Le Paslier M.C."/>
            <person name="Lippi Y."/>
            <person name="Lorenzon L."/>
            <person name="Mandel J.R."/>
            <person name="Marage G."/>
            <person name="Marchand G."/>
            <person name="Marquand E."/>
            <person name="Bret-Mestries E."/>
            <person name="Morien E."/>
            <person name="Nambeesan S."/>
            <person name="Nguyen T."/>
            <person name="Pegot-Espagnet P."/>
            <person name="Pouilly N."/>
            <person name="Raftis F."/>
            <person name="Sallet E."/>
            <person name="Schiex T."/>
            <person name="Thomas J."/>
            <person name="Vandecasteele C."/>
            <person name="Vares D."/>
            <person name="Vear F."/>
            <person name="Vautrin S."/>
            <person name="Crespi M."/>
            <person name="Mangin B."/>
            <person name="Burke J.M."/>
            <person name="Salse J."/>
            <person name="Munos S."/>
            <person name="Vincourt P."/>
            <person name="Rieseberg L.H."/>
            <person name="Langlade N.B."/>
        </authorList>
    </citation>
    <scope>NUCLEOTIDE SEQUENCE</scope>
    <source>
        <tissue evidence="2">Leaves</tissue>
    </source>
</reference>
<evidence type="ECO:0000256" key="1">
    <source>
        <dbReference type="SAM" id="Coils"/>
    </source>
</evidence>
<feature type="coiled-coil region" evidence="1">
    <location>
        <begin position="65"/>
        <end position="92"/>
    </location>
</feature>
<evidence type="ECO:0000313" key="2">
    <source>
        <dbReference type="EMBL" id="KAF5758978.1"/>
    </source>
</evidence>